<evidence type="ECO:0000256" key="1">
    <source>
        <dbReference type="SAM" id="MobiDB-lite"/>
    </source>
</evidence>
<keyword evidence="2" id="KW-0732">Signal</keyword>
<proteinExistence type="predicted"/>
<keyword evidence="4" id="KW-1185">Reference proteome</keyword>
<reference evidence="3 4" key="1">
    <citation type="submission" date="2019-10" db="EMBL/GenBank/DDBJ databases">
        <title>Nonomuraea sp. nov., isolated from Phyllanthus amarus.</title>
        <authorList>
            <person name="Klykleung N."/>
            <person name="Tanasupawat S."/>
        </authorList>
    </citation>
    <scope>NUCLEOTIDE SEQUENCE [LARGE SCALE GENOMIC DNA]</scope>
    <source>
        <strain evidence="3 4">CR1-09</strain>
    </source>
</reference>
<name>A0A5N6BL11_9ACTN</name>
<gene>
    <name evidence="3" type="ORF">FH610_027910</name>
</gene>
<evidence type="ECO:0000313" key="4">
    <source>
        <dbReference type="Proteomes" id="UP000313066"/>
    </source>
</evidence>
<dbReference type="EMBL" id="VDMA02000016">
    <property type="protein sequence ID" value="KAB8181717.1"/>
    <property type="molecule type" value="Genomic_DNA"/>
</dbReference>
<organism evidence="3 4">
    <name type="scientific">Microbispora catharanthi</name>
    <dbReference type="NCBI Taxonomy" id="1712871"/>
    <lineage>
        <taxon>Bacteria</taxon>
        <taxon>Bacillati</taxon>
        <taxon>Actinomycetota</taxon>
        <taxon>Actinomycetes</taxon>
        <taxon>Streptosporangiales</taxon>
        <taxon>Streptosporangiaceae</taxon>
        <taxon>Microbispora</taxon>
    </lineage>
</organism>
<comment type="caution">
    <text evidence="3">The sequence shown here is derived from an EMBL/GenBank/DDBJ whole genome shotgun (WGS) entry which is preliminary data.</text>
</comment>
<feature type="region of interest" description="Disordered" evidence="1">
    <location>
        <begin position="307"/>
        <end position="332"/>
    </location>
</feature>
<accession>A0A5N6BL11</accession>
<feature type="signal peptide" evidence="2">
    <location>
        <begin position="1"/>
        <end position="19"/>
    </location>
</feature>
<feature type="chain" id="PRO_5038896923" evidence="2">
    <location>
        <begin position="20"/>
        <end position="332"/>
    </location>
</feature>
<evidence type="ECO:0000256" key="2">
    <source>
        <dbReference type="SAM" id="SignalP"/>
    </source>
</evidence>
<dbReference type="RefSeq" id="WP_139577995.1">
    <property type="nucleotide sequence ID" value="NZ_VDMA02000016.1"/>
</dbReference>
<evidence type="ECO:0000313" key="3">
    <source>
        <dbReference type="EMBL" id="KAB8181717.1"/>
    </source>
</evidence>
<protein>
    <submittedName>
        <fullName evidence="3">Uncharacterized protein</fullName>
    </submittedName>
</protein>
<dbReference type="AlphaFoldDB" id="A0A5N6BL11"/>
<sequence length="332" mass="35149">MAARTSLALLAAIFAVATAAPFGSTTASADTGTNAAKYYGMWNYDQPDAATLNNIDVLACPDGGGQCDPQLPLPLKVPQVGWVVFAPGPNGTVNGHTDGGCTWNFRVQRTGLELSSTTQQCTNRAVGSPGNITKWSVQVKGNRETESIVTVSHQPNGVDLIGTMNSGSRTKVVDGRHNGKFVQRFVGDYRYDPADLHTLTNVVSTDKGTVYPEQGTVRFSGTHHGRGKINAHTPDGCDWTLVVRGNTAELDPDTQTCHTANGDRSLYYWALVTDDGQHMNGFLAGSTTAPGQPPTNTFLYVGALTRSATDPGEKPRRPGSSTTPTMSAGPGH</sequence>
<dbReference type="Proteomes" id="UP000313066">
    <property type="component" value="Unassembled WGS sequence"/>
</dbReference>